<evidence type="ECO:0000313" key="2">
    <source>
        <dbReference type="EMBL" id="GAA4713453.1"/>
    </source>
</evidence>
<dbReference type="EMBL" id="BAABIC010000038">
    <property type="protein sequence ID" value="GAA4713453.1"/>
    <property type="molecule type" value="Genomic_DNA"/>
</dbReference>
<protein>
    <submittedName>
        <fullName evidence="2">Uncharacterized protein</fullName>
    </submittedName>
</protein>
<reference evidence="3" key="1">
    <citation type="journal article" date="2019" name="Int. J. Syst. Evol. Microbiol.">
        <title>The Global Catalogue of Microorganisms (GCM) 10K type strain sequencing project: providing services to taxonomists for standard genome sequencing and annotation.</title>
        <authorList>
            <consortium name="The Broad Institute Genomics Platform"/>
            <consortium name="The Broad Institute Genome Sequencing Center for Infectious Disease"/>
            <person name="Wu L."/>
            <person name="Ma J."/>
        </authorList>
    </citation>
    <scope>NUCLEOTIDE SEQUENCE [LARGE SCALE GENOMIC DNA]</scope>
    <source>
        <strain evidence="3">JCM 18055</strain>
    </source>
</reference>
<feature type="region of interest" description="Disordered" evidence="1">
    <location>
        <begin position="142"/>
        <end position="161"/>
    </location>
</feature>
<comment type="caution">
    <text evidence="2">The sequence shown here is derived from an EMBL/GenBank/DDBJ whole genome shotgun (WGS) entry which is preliminary data.</text>
</comment>
<keyword evidence="3" id="KW-1185">Reference proteome</keyword>
<gene>
    <name evidence="2" type="ORF">GCM10023215_65520</name>
</gene>
<organism evidence="2 3">
    <name type="scientific">Pseudonocardia yuanmonensis</name>
    <dbReference type="NCBI Taxonomy" id="1095914"/>
    <lineage>
        <taxon>Bacteria</taxon>
        <taxon>Bacillati</taxon>
        <taxon>Actinomycetota</taxon>
        <taxon>Actinomycetes</taxon>
        <taxon>Pseudonocardiales</taxon>
        <taxon>Pseudonocardiaceae</taxon>
        <taxon>Pseudonocardia</taxon>
    </lineage>
</organism>
<feature type="compositionally biased region" description="Low complexity" evidence="1">
    <location>
        <begin position="147"/>
        <end position="161"/>
    </location>
</feature>
<accession>A0ABP8XRW2</accession>
<evidence type="ECO:0000256" key="1">
    <source>
        <dbReference type="SAM" id="MobiDB-lite"/>
    </source>
</evidence>
<evidence type="ECO:0000313" key="3">
    <source>
        <dbReference type="Proteomes" id="UP001500325"/>
    </source>
</evidence>
<name>A0ABP8XRW2_9PSEU</name>
<proteinExistence type="predicted"/>
<sequence>MNGFLYGVTGTLALCIDVGARSRGSKQEDRLKEAKSLLAKGVGWIVDWLDAEAAKSATKWLDGLDDLRLIHASNRVFAEIMNTPDAELSKAKKKQRRDAYMPLIKEFAKADPKTMDYSAARAHLISYTAAFFKAERWAKAPSPTLHPGASPPGASIASPAS</sequence>
<dbReference type="Proteomes" id="UP001500325">
    <property type="component" value="Unassembled WGS sequence"/>
</dbReference>